<dbReference type="EMBL" id="CP002955">
    <property type="protein sequence ID" value="AEL28078.1"/>
    <property type="molecule type" value="Genomic_DNA"/>
</dbReference>
<dbReference type="OrthoDB" id="839445at2"/>
<evidence type="ECO:0000313" key="2">
    <source>
        <dbReference type="Proteomes" id="UP000001635"/>
    </source>
</evidence>
<dbReference type="RefSeq" id="WP_014022362.1">
    <property type="nucleotide sequence ID" value="NC_015914.1"/>
</dbReference>
<sequence length="209" mass="23928">MESLKTKLPHLALLVGSIILCCITACKEEKRGLVIGKIQQASDLVVTEFVVDKVVFGKKEKNILFVPVNEASFLAYSRAKIKTGINLERIKEEDILIDGNKITLNLPSIEVINFSYPPEDFIEDSLVSNPKRFLNSINLEDQETFFRLAEMDIRDQLPYMGLVETSQNHTRKLMHTLLKNFDFEEIFIHFKSDSLIVRQIQLSDNTLNP</sequence>
<accession>G0IXT1</accession>
<evidence type="ECO:0000313" key="1">
    <source>
        <dbReference type="EMBL" id="AEL28078.1"/>
    </source>
</evidence>
<proteinExistence type="predicted"/>
<dbReference type="AlphaFoldDB" id="G0IXT1"/>
<dbReference type="Proteomes" id="UP000001635">
    <property type="component" value="Chromosome"/>
</dbReference>
<dbReference type="InterPro" id="IPR025324">
    <property type="entry name" value="DUF4230"/>
</dbReference>
<dbReference type="Pfam" id="PF14014">
    <property type="entry name" value="DUF4230"/>
    <property type="match status" value="1"/>
</dbReference>
<reference evidence="2" key="1">
    <citation type="submission" date="2011-07" db="EMBL/GenBank/DDBJ databases">
        <title>The complete genome of Cyclobacterium marinum DSM 745.</title>
        <authorList>
            <person name="Lucas S."/>
            <person name="Han J."/>
            <person name="Lapidus A."/>
            <person name="Bruce D."/>
            <person name="Goodwin L."/>
            <person name="Pitluck S."/>
            <person name="Peters L."/>
            <person name="Kyrpides N."/>
            <person name="Mavromatis K."/>
            <person name="Ivanova N."/>
            <person name="Ovchinnikova G."/>
            <person name="Chertkov O."/>
            <person name="Detter J.C."/>
            <person name="Tapia R."/>
            <person name="Han C."/>
            <person name="Land M."/>
            <person name="Hauser L."/>
            <person name="Markowitz V."/>
            <person name="Cheng J.-F."/>
            <person name="Hugenholtz P."/>
            <person name="Woyke T."/>
            <person name="Wu D."/>
            <person name="Tindall B."/>
            <person name="Schuetze A."/>
            <person name="Brambilla E."/>
            <person name="Klenk H.-P."/>
            <person name="Eisen J.A."/>
        </authorList>
    </citation>
    <scope>NUCLEOTIDE SEQUENCE [LARGE SCALE GENOMIC DNA]</scope>
    <source>
        <strain evidence="2">ATCC 25205 / DSM 745 / LMG 13164 / NCIMB 1802</strain>
    </source>
</reference>
<evidence type="ECO:0008006" key="3">
    <source>
        <dbReference type="Google" id="ProtNLM"/>
    </source>
</evidence>
<gene>
    <name evidence="1" type="ordered locus">Cycma_4376</name>
</gene>
<dbReference type="KEGG" id="cmr:Cycma_4376"/>
<dbReference type="HOGENOM" id="CLU_1313719_0_0_10"/>
<keyword evidence="2" id="KW-1185">Reference proteome</keyword>
<protein>
    <recommendedName>
        <fullName evidence="3">DUF4230 domain-containing protein</fullName>
    </recommendedName>
</protein>
<dbReference type="eggNOG" id="ENOG5033KVB">
    <property type="taxonomic scope" value="Bacteria"/>
</dbReference>
<name>G0IXT1_CYCMS</name>
<organism evidence="1 2">
    <name type="scientific">Cyclobacterium marinum (strain ATCC 25205 / DSM 745 / LMG 13164 / NCIMB 1802)</name>
    <name type="common">Flectobacillus marinus</name>
    <dbReference type="NCBI Taxonomy" id="880070"/>
    <lineage>
        <taxon>Bacteria</taxon>
        <taxon>Pseudomonadati</taxon>
        <taxon>Bacteroidota</taxon>
        <taxon>Cytophagia</taxon>
        <taxon>Cytophagales</taxon>
        <taxon>Cyclobacteriaceae</taxon>
        <taxon>Cyclobacterium</taxon>
    </lineage>
</organism>
<dbReference type="STRING" id="880070.Cycma_4376"/>